<dbReference type="SUPFAM" id="SSF55804">
    <property type="entry name" value="Phoshotransferase/anion transport protein"/>
    <property type="match status" value="1"/>
</dbReference>
<dbReference type="PANTHER" id="PTHR47738">
    <property type="entry name" value="PTS SYSTEM FRUCTOSE-LIKE EIIA COMPONENT-RELATED"/>
    <property type="match status" value="1"/>
</dbReference>
<evidence type="ECO:0000259" key="1">
    <source>
        <dbReference type="PROSITE" id="PS51094"/>
    </source>
</evidence>
<dbReference type="Gene3D" id="3.40.930.10">
    <property type="entry name" value="Mannitol-specific EII, Chain A"/>
    <property type="match status" value="1"/>
</dbReference>
<reference evidence="3" key="1">
    <citation type="submission" date="2009-12" db="EMBL/GenBank/DDBJ databases">
        <title>Complete sequence of Treponema primitia strain ZAS-2.</title>
        <authorList>
            <person name="Tetu S.G."/>
            <person name="Matson E."/>
            <person name="Ren Q."/>
            <person name="Seshadri R."/>
            <person name="Elbourne L."/>
            <person name="Hassan K.A."/>
            <person name="Durkin A."/>
            <person name="Radune D."/>
            <person name="Mohamoud Y."/>
            <person name="Shay R."/>
            <person name="Jin S."/>
            <person name="Zhang X."/>
            <person name="Lucey K."/>
            <person name="Ballor N.R."/>
            <person name="Ottesen E."/>
            <person name="Rosenthal R."/>
            <person name="Allen A."/>
            <person name="Leadbetter J.R."/>
            <person name="Paulsen I.T."/>
        </authorList>
    </citation>
    <scope>NUCLEOTIDE SEQUENCE [LARGE SCALE GENOMIC DNA]</scope>
    <source>
        <strain evidence="3">ATCC BAA-887 / DSM 12427 / ZAS-2</strain>
    </source>
</reference>
<dbReference type="PANTHER" id="PTHR47738:SF1">
    <property type="entry name" value="NITROGEN REGULATORY PROTEIN"/>
    <property type="match status" value="1"/>
</dbReference>
<name>F5YH60_TREPZ</name>
<gene>
    <name evidence="2" type="ordered locus">TREPR_1145</name>
</gene>
<dbReference type="InterPro" id="IPR016152">
    <property type="entry name" value="PTrfase/Anion_transptr"/>
</dbReference>
<dbReference type="STRING" id="545694.TREPR_1145"/>
<evidence type="ECO:0000313" key="2">
    <source>
        <dbReference type="EMBL" id="AEF84360.1"/>
    </source>
</evidence>
<dbReference type="RefSeq" id="WP_015708927.1">
    <property type="nucleotide sequence ID" value="NC_015578.1"/>
</dbReference>
<dbReference type="HOGENOM" id="CLU_072531_5_0_12"/>
<dbReference type="eggNOG" id="COG1762">
    <property type="taxonomic scope" value="Bacteria"/>
</dbReference>
<keyword evidence="3" id="KW-1185">Reference proteome</keyword>
<dbReference type="EMBL" id="CP001843">
    <property type="protein sequence ID" value="AEF84360.1"/>
    <property type="molecule type" value="Genomic_DNA"/>
</dbReference>
<dbReference type="InterPro" id="IPR051541">
    <property type="entry name" value="PTS_SugarTrans_NitroReg"/>
</dbReference>
<dbReference type="OrthoDB" id="95460at2"/>
<reference evidence="2 3" key="2">
    <citation type="journal article" date="2011" name="ISME J.">
        <title>RNA-seq reveals cooperative metabolic interactions between two termite-gut spirochete species in co-culture.</title>
        <authorList>
            <person name="Rosenthal A.Z."/>
            <person name="Matson E.G."/>
            <person name="Eldar A."/>
            <person name="Leadbetter J.R."/>
        </authorList>
    </citation>
    <scope>NUCLEOTIDE SEQUENCE [LARGE SCALE GENOMIC DNA]</scope>
    <source>
        <strain evidence="3">ATCC BAA-887 / DSM 12427 / ZAS-2</strain>
    </source>
</reference>
<organism evidence="2 3">
    <name type="scientific">Treponema primitia (strain ATCC BAA-887 / DSM 12427 / ZAS-2)</name>
    <dbReference type="NCBI Taxonomy" id="545694"/>
    <lineage>
        <taxon>Bacteria</taxon>
        <taxon>Pseudomonadati</taxon>
        <taxon>Spirochaetota</taxon>
        <taxon>Spirochaetia</taxon>
        <taxon>Spirochaetales</taxon>
        <taxon>Treponemataceae</taxon>
        <taxon>Treponema</taxon>
    </lineage>
</organism>
<feature type="domain" description="PTS EIIA type-2" evidence="1">
    <location>
        <begin position="5"/>
        <end position="149"/>
    </location>
</feature>
<dbReference type="PROSITE" id="PS51094">
    <property type="entry name" value="PTS_EIIA_TYPE_2"/>
    <property type="match status" value="1"/>
</dbReference>
<protein>
    <submittedName>
        <fullName evidence="2">Phosphoenolpyruvate-dependent sugar phosphotransferase system, EIIA 2 domain protein</fullName>
    </submittedName>
</protein>
<keyword evidence="2" id="KW-0808">Transferase</keyword>
<dbReference type="GO" id="GO:0030295">
    <property type="term" value="F:protein kinase activator activity"/>
    <property type="evidence" value="ECO:0007669"/>
    <property type="project" value="TreeGrafter"/>
</dbReference>
<evidence type="ECO:0000313" key="3">
    <source>
        <dbReference type="Proteomes" id="UP000009223"/>
    </source>
</evidence>
<keyword evidence="2" id="KW-0670">Pyruvate</keyword>
<proteinExistence type="predicted"/>
<dbReference type="KEGG" id="tpi:TREPR_1145"/>
<sequence length="157" mass="17717">MLLHEIFSPEFILVDLESSDKEEVFEELVDRFCQVIKSNARDDILEALKEREVKMSTGIQRGIAIPHGKTHAVDKVYGMLGISRKGIDYEALDGNPVYLLFMIVGPPTDSEKHLHVLQGLAELLTNPQFFLDIAAQKDVQSVYGVLKKYEDTLITLN</sequence>
<dbReference type="CDD" id="cd00211">
    <property type="entry name" value="PTS_IIA_fru"/>
    <property type="match status" value="1"/>
</dbReference>
<dbReference type="GO" id="GO:0016740">
    <property type="term" value="F:transferase activity"/>
    <property type="evidence" value="ECO:0007669"/>
    <property type="project" value="UniProtKB-KW"/>
</dbReference>
<dbReference type="InterPro" id="IPR002178">
    <property type="entry name" value="PTS_EIIA_type-2_dom"/>
</dbReference>
<accession>F5YH60</accession>
<dbReference type="Pfam" id="PF00359">
    <property type="entry name" value="PTS_EIIA_2"/>
    <property type="match status" value="1"/>
</dbReference>
<dbReference type="AlphaFoldDB" id="F5YH60"/>
<dbReference type="Proteomes" id="UP000009223">
    <property type="component" value="Chromosome"/>
</dbReference>